<dbReference type="KEGG" id="ifl:C1H71_00645"/>
<evidence type="ECO:0000256" key="1">
    <source>
        <dbReference type="SAM" id="SignalP"/>
    </source>
</evidence>
<gene>
    <name evidence="2" type="ORF">C1H71_00645</name>
</gene>
<name>A0A7G3G4N3_9NEIS</name>
<accession>A0A7G3G4N3</accession>
<feature type="signal peptide" evidence="1">
    <location>
        <begin position="1"/>
        <end position="17"/>
    </location>
</feature>
<evidence type="ECO:0000313" key="3">
    <source>
        <dbReference type="Proteomes" id="UP000515917"/>
    </source>
</evidence>
<protein>
    <submittedName>
        <fullName evidence="2">Uncharacterized protein</fullName>
    </submittedName>
</protein>
<feature type="chain" id="PRO_5028838429" evidence="1">
    <location>
        <begin position="18"/>
        <end position="163"/>
    </location>
</feature>
<dbReference type="AlphaFoldDB" id="A0A7G3G4N3"/>
<dbReference type="EMBL" id="CP025781">
    <property type="protein sequence ID" value="QBC42211.1"/>
    <property type="molecule type" value="Genomic_DNA"/>
</dbReference>
<keyword evidence="1" id="KW-0732">Signal</keyword>
<evidence type="ECO:0000313" key="2">
    <source>
        <dbReference type="EMBL" id="QBC42211.1"/>
    </source>
</evidence>
<proteinExistence type="predicted"/>
<sequence length="163" mass="18434">MKLAPLAFLLISCGISAANLPWQTKSSCGGQEVIYSVSCKAVQGDLNECVSKSQALKYGNVVMKLPFFSEKDLVNYRKAGTIEDLFVKDWSCVKYENKHYLRIYYMTYGGHGDFDEKIDYFADGAVVEHIANNKNILTTLERSYVVDVKKYSLNEINGRFSIK</sequence>
<dbReference type="Proteomes" id="UP000515917">
    <property type="component" value="Chromosome"/>
</dbReference>
<organism evidence="2 3">
    <name type="scientific">Iodobacter fluviatilis</name>
    <dbReference type="NCBI Taxonomy" id="537"/>
    <lineage>
        <taxon>Bacteria</taxon>
        <taxon>Pseudomonadati</taxon>
        <taxon>Pseudomonadota</taxon>
        <taxon>Betaproteobacteria</taxon>
        <taxon>Neisseriales</taxon>
        <taxon>Chitinibacteraceae</taxon>
        <taxon>Iodobacter</taxon>
    </lineage>
</organism>
<keyword evidence="3" id="KW-1185">Reference proteome</keyword>
<dbReference type="RefSeq" id="WP_130104840.1">
    <property type="nucleotide sequence ID" value="NZ_CP025781.1"/>
</dbReference>
<reference evidence="2 3" key="1">
    <citation type="submission" date="2018-01" db="EMBL/GenBank/DDBJ databases">
        <title>Genome sequence of Iodobacter sp. strain PCH194 isolated from Indian Trans-Himalaya.</title>
        <authorList>
            <person name="Kumar V."/>
            <person name="Thakur V."/>
            <person name="Kumar S."/>
            <person name="Singh D."/>
        </authorList>
    </citation>
    <scope>NUCLEOTIDE SEQUENCE [LARGE SCALE GENOMIC DNA]</scope>
    <source>
        <strain evidence="2 3">PCH194</strain>
    </source>
</reference>